<accession>A0A8T3DPN0</accession>
<dbReference type="Pfam" id="PF14774">
    <property type="entry name" value="FAM177"/>
    <property type="match status" value="1"/>
</dbReference>
<evidence type="ECO:0000313" key="3">
    <source>
        <dbReference type="Proteomes" id="UP000829720"/>
    </source>
</evidence>
<dbReference type="Proteomes" id="UP000829720">
    <property type="component" value="Unassembled WGS sequence"/>
</dbReference>
<dbReference type="AlphaFoldDB" id="A0A8T3DPN0"/>
<comment type="caution">
    <text evidence="2">The sequence shown here is derived from an EMBL/GenBank/DDBJ whole genome shotgun (WGS) entry which is preliminary data.</text>
</comment>
<organism evidence="2 3">
    <name type="scientific">Albula goreensis</name>
    <dbReference type="NCBI Taxonomy" id="1534307"/>
    <lineage>
        <taxon>Eukaryota</taxon>
        <taxon>Metazoa</taxon>
        <taxon>Chordata</taxon>
        <taxon>Craniata</taxon>
        <taxon>Vertebrata</taxon>
        <taxon>Euteleostomi</taxon>
        <taxon>Actinopterygii</taxon>
        <taxon>Neopterygii</taxon>
        <taxon>Teleostei</taxon>
        <taxon>Albuliformes</taxon>
        <taxon>Albulidae</taxon>
        <taxon>Albula</taxon>
    </lineage>
</organism>
<evidence type="ECO:0000313" key="2">
    <source>
        <dbReference type="EMBL" id="KAI1897804.1"/>
    </source>
</evidence>
<dbReference type="EMBL" id="JAERUA010000007">
    <property type="protein sequence ID" value="KAI1897804.1"/>
    <property type="molecule type" value="Genomic_DNA"/>
</dbReference>
<proteinExistence type="predicted"/>
<feature type="compositionally biased region" description="Acidic residues" evidence="1">
    <location>
        <begin position="45"/>
        <end position="57"/>
    </location>
</feature>
<feature type="compositionally biased region" description="Basic and acidic residues" evidence="1">
    <location>
        <begin position="1"/>
        <end position="16"/>
    </location>
</feature>
<evidence type="ECO:0000256" key="1">
    <source>
        <dbReference type="SAM" id="MobiDB-lite"/>
    </source>
</evidence>
<dbReference type="PANTHER" id="PTHR31206:SF1">
    <property type="entry name" value="LP10445P"/>
    <property type="match status" value="1"/>
</dbReference>
<gene>
    <name evidence="2" type="ORF">AGOR_G00087040</name>
</gene>
<protein>
    <submittedName>
        <fullName evidence="2">Uncharacterized protein</fullName>
    </submittedName>
</protein>
<dbReference type="InterPro" id="IPR028260">
    <property type="entry name" value="FAM177"/>
</dbReference>
<sequence>MEAEKRPSSDAERDFQTVEVGEPQEGDESPQKVPRRVIHFANGETMEEYSTEDEEEQPQPRKQIYCPQWNRRT</sequence>
<reference evidence="2" key="1">
    <citation type="submission" date="2021-01" db="EMBL/GenBank/DDBJ databases">
        <authorList>
            <person name="Zahm M."/>
            <person name="Roques C."/>
            <person name="Cabau C."/>
            <person name="Klopp C."/>
            <person name="Donnadieu C."/>
            <person name="Jouanno E."/>
            <person name="Lampietro C."/>
            <person name="Louis A."/>
            <person name="Herpin A."/>
            <person name="Echchiki A."/>
            <person name="Berthelot C."/>
            <person name="Parey E."/>
            <person name="Roest-Crollius H."/>
            <person name="Braasch I."/>
            <person name="Postlethwait J."/>
            <person name="Bobe J."/>
            <person name="Montfort J."/>
            <person name="Bouchez O."/>
            <person name="Begum T."/>
            <person name="Mejri S."/>
            <person name="Adams A."/>
            <person name="Chen W.-J."/>
            <person name="Guiguen Y."/>
        </authorList>
    </citation>
    <scope>NUCLEOTIDE SEQUENCE</scope>
    <source>
        <tissue evidence="2">Blood</tissue>
    </source>
</reference>
<feature type="region of interest" description="Disordered" evidence="1">
    <location>
        <begin position="1"/>
        <end position="73"/>
    </location>
</feature>
<dbReference type="OrthoDB" id="8757000at2759"/>
<keyword evidence="3" id="KW-1185">Reference proteome</keyword>
<dbReference type="PANTHER" id="PTHR31206">
    <property type="entry name" value="LP10445P"/>
    <property type="match status" value="1"/>
</dbReference>
<name>A0A8T3DPN0_9TELE</name>